<accession>A0ABP0BE92</accession>
<dbReference type="PROSITE" id="PS00061">
    <property type="entry name" value="ADH_SHORT"/>
    <property type="match status" value="1"/>
</dbReference>
<reference evidence="6 7" key="1">
    <citation type="submission" date="2024-01" db="EMBL/GenBank/DDBJ databases">
        <authorList>
            <person name="Allen C."/>
            <person name="Tagirdzhanova G."/>
        </authorList>
    </citation>
    <scope>NUCLEOTIDE SEQUENCE [LARGE SCALE GENOMIC DNA]</scope>
</reference>
<dbReference type="InterPro" id="IPR002347">
    <property type="entry name" value="SDR_fam"/>
</dbReference>
<dbReference type="InterPro" id="IPR020904">
    <property type="entry name" value="Sc_DH/Rdtase_CS"/>
</dbReference>
<keyword evidence="7" id="KW-1185">Reference proteome</keyword>
<name>A0ABP0BE92_9PEZI</name>
<gene>
    <name evidence="6" type="ORF">SCUCBS95973_003183</name>
</gene>
<comment type="caution">
    <text evidence="6">The sequence shown here is derived from an EMBL/GenBank/DDBJ whole genome shotgun (WGS) entry which is preliminary data.</text>
</comment>
<organism evidence="6 7">
    <name type="scientific">Sporothrix curviconia</name>
    <dbReference type="NCBI Taxonomy" id="1260050"/>
    <lineage>
        <taxon>Eukaryota</taxon>
        <taxon>Fungi</taxon>
        <taxon>Dikarya</taxon>
        <taxon>Ascomycota</taxon>
        <taxon>Pezizomycotina</taxon>
        <taxon>Sordariomycetes</taxon>
        <taxon>Sordariomycetidae</taxon>
        <taxon>Ophiostomatales</taxon>
        <taxon>Ophiostomataceae</taxon>
        <taxon>Sporothrix</taxon>
    </lineage>
</organism>
<dbReference type="SUPFAM" id="SSF51735">
    <property type="entry name" value="NAD(P)-binding Rossmann-fold domains"/>
    <property type="match status" value="1"/>
</dbReference>
<dbReference type="PANTHER" id="PTHR44196:SF1">
    <property type="entry name" value="DEHYDROGENASE_REDUCTASE SDR FAMILY MEMBER 7B"/>
    <property type="match status" value="1"/>
</dbReference>
<dbReference type="Proteomes" id="UP001642405">
    <property type="component" value="Unassembled WGS sequence"/>
</dbReference>
<comment type="function">
    <text evidence="4">Putative oxidoreductase.</text>
</comment>
<evidence type="ECO:0000313" key="7">
    <source>
        <dbReference type="Proteomes" id="UP001642405"/>
    </source>
</evidence>
<dbReference type="PRINTS" id="PR00080">
    <property type="entry name" value="SDRFAMILY"/>
</dbReference>
<dbReference type="EMBL" id="CAWUHB010000013">
    <property type="protein sequence ID" value="CAK7217521.1"/>
    <property type="molecule type" value="Genomic_DNA"/>
</dbReference>
<proteinExistence type="inferred from homology"/>
<dbReference type="Pfam" id="PF00106">
    <property type="entry name" value="adh_short"/>
    <property type="match status" value="1"/>
</dbReference>
<dbReference type="CDD" id="cd05233">
    <property type="entry name" value="SDR_c"/>
    <property type="match status" value="1"/>
</dbReference>
<evidence type="ECO:0000256" key="1">
    <source>
        <dbReference type="ARBA" id="ARBA00006484"/>
    </source>
</evidence>
<keyword evidence="3" id="KW-0560">Oxidoreductase</keyword>
<evidence type="ECO:0008006" key="8">
    <source>
        <dbReference type="Google" id="ProtNLM"/>
    </source>
</evidence>
<evidence type="ECO:0000256" key="4">
    <source>
        <dbReference type="ARBA" id="ARBA00037096"/>
    </source>
</evidence>
<dbReference type="PRINTS" id="PR00081">
    <property type="entry name" value="GDHRDH"/>
</dbReference>
<dbReference type="Gene3D" id="3.40.50.720">
    <property type="entry name" value="NAD(P)-binding Rossmann-like Domain"/>
    <property type="match status" value="1"/>
</dbReference>
<evidence type="ECO:0000313" key="6">
    <source>
        <dbReference type="EMBL" id="CAK7217521.1"/>
    </source>
</evidence>
<evidence type="ECO:0000256" key="3">
    <source>
        <dbReference type="ARBA" id="ARBA00023002"/>
    </source>
</evidence>
<dbReference type="InterPro" id="IPR036291">
    <property type="entry name" value="NAD(P)-bd_dom_sf"/>
</dbReference>
<keyword evidence="2" id="KW-0521">NADP</keyword>
<dbReference type="PANTHER" id="PTHR44196">
    <property type="entry name" value="DEHYDROGENASE/REDUCTASE SDR FAMILY MEMBER 7B"/>
    <property type="match status" value="1"/>
</dbReference>
<comment type="similarity">
    <text evidence="1 5">Belongs to the short-chain dehydrogenases/reductases (SDR) family.</text>
</comment>
<protein>
    <recommendedName>
        <fullName evidence="8">NAD(P)-binding protein</fullName>
    </recommendedName>
</protein>
<sequence length="314" mass="33447">MSQPALHVDVYPTISPEALAGLNNGKVAVVTGAARGIGKAIAIAMAKTGANVALLDLDTERQAETKAECDKIGVKAMAYACDVTNYDVCKNVYAQIQKDLGDVQILVNNAGGNGRRPAHMETWERFWHGVEMNVKGALIWSLLVLPDFRARRQGSIINIASRAGTVTMPFAAAYSTGKAGLIRFSACLQAELDQDGFGDDIQVYALHPGAVKTSMTIPIADDVAQAYPGMADKWGKFHKLFRCVPEVCGQTCAFLSTGRGKVLRGKYFDCEQDIGTVVAAGREGLEGLYDLKVDFLGGLPNDGGTVSSSALEKA</sequence>
<evidence type="ECO:0000256" key="5">
    <source>
        <dbReference type="RuleBase" id="RU000363"/>
    </source>
</evidence>
<evidence type="ECO:0000256" key="2">
    <source>
        <dbReference type="ARBA" id="ARBA00022857"/>
    </source>
</evidence>